<dbReference type="GO" id="GO:0000271">
    <property type="term" value="P:polysaccharide biosynthetic process"/>
    <property type="evidence" value="ECO:0007669"/>
    <property type="project" value="TreeGrafter"/>
</dbReference>
<dbReference type="CDD" id="cd00616">
    <property type="entry name" value="AHBA_syn"/>
    <property type="match status" value="1"/>
</dbReference>
<evidence type="ECO:0000256" key="2">
    <source>
        <dbReference type="ARBA" id="ARBA00022576"/>
    </source>
</evidence>
<evidence type="ECO:0000313" key="10">
    <source>
        <dbReference type="Proteomes" id="UP000501868"/>
    </source>
</evidence>
<dbReference type="FunFam" id="3.40.640.10:FF:000090">
    <property type="entry name" value="Pyridoxal phosphate-dependent aminotransferase"/>
    <property type="match status" value="1"/>
</dbReference>
<name>A0A6H1PAF1_PRIMG</name>
<evidence type="ECO:0000256" key="7">
    <source>
        <dbReference type="PIRSR" id="PIRSR000390-2"/>
    </source>
</evidence>
<proteinExistence type="inferred from homology"/>
<dbReference type="Gene3D" id="3.90.1150.10">
    <property type="entry name" value="Aspartate Aminotransferase, domain 1"/>
    <property type="match status" value="1"/>
</dbReference>
<feature type="modified residue" description="N6-(pyridoxal phosphate)lysine" evidence="7">
    <location>
        <position position="193"/>
    </location>
</feature>
<keyword evidence="4 7" id="KW-0663">Pyridoxal phosphate</keyword>
<gene>
    <name evidence="9" type="ORF">HFZ78_29775</name>
</gene>
<dbReference type="AlphaFoldDB" id="A0A6H1PAF1"/>
<evidence type="ECO:0000313" key="9">
    <source>
        <dbReference type="EMBL" id="QIZ10382.1"/>
    </source>
</evidence>
<organism evidence="9 10">
    <name type="scientific">Priestia megaterium</name>
    <name type="common">Bacillus megaterium</name>
    <dbReference type="NCBI Taxonomy" id="1404"/>
    <lineage>
        <taxon>Bacteria</taxon>
        <taxon>Bacillati</taxon>
        <taxon>Bacillota</taxon>
        <taxon>Bacilli</taxon>
        <taxon>Bacillales</taxon>
        <taxon>Bacillaceae</taxon>
        <taxon>Priestia</taxon>
    </lineage>
</organism>
<evidence type="ECO:0000256" key="8">
    <source>
        <dbReference type="RuleBase" id="RU004508"/>
    </source>
</evidence>
<dbReference type="SUPFAM" id="SSF53383">
    <property type="entry name" value="PLP-dependent transferases"/>
    <property type="match status" value="1"/>
</dbReference>
<keyword evidence="3 9" id="KW-0808">Transferase</keyword>
<evidence type="ECO:0000256" key="3">
    <source>
        <dbReference type="ARBA" id="ARBA00022679"/>
    </source>
</evidence>
<evidence type="ECO:0000256" key="4">
    <source>
        <dbReference type="ARBA" id="ARBA00022898"/>
    </source>
</evidence>
<dbReference type="PIRSF" id="PIRSF000390">
    <property type="entry name" value="PLP_StrS"/>
    <property type="match status" value="1"/>
</dbReference>
<dbReference type="Pfam" id="PF01041">
    <property type="entry name" value="DegT_DnrJ_EryC1"/>
    <property type="match status" value="1"/>
</dbReference>
<dbReference type="Proteomes" id="UP000501868">
    <property type="component" value="Chromosome"/>
</dbReference>
<keyword evidence="2 9" id="KW-0032">Aminotransferase</keyword>
<dbReference type="GO" id="GO:0030170">
    <property type="term" value="F:pyridoxal phosphate binding"/>
    <property type="evidence" value="ECO:0007669"/>
    <property type="project" value="TreeGrafter"/>
</dbReference>
<accession>A0A6H1PAF1</accession>
<dbReference type="PANTHER" id="PTHR30244:SF34">
    <property type="entry name" value="DTDP-4-AMINO-4,6-DIDEOXYGALACTOSE TRANSAMINASE"/>
    <property type="match status" value="1"/>
</dbReference>
<dbReference type="InterPro" id="IPR015421">
    <property type="entry name" value="PyrdxlP-dep_Trfase_major"/>
</dbReference>
<dbReference type="GO" id="GO:0008483">
    <property type="term" value="F:transaminase activity"/>
    <property type="evidence" value="ECO:0007669"/>
    <property type="project" value="UniProtKB-KW"/>
</dbReference>
<dbReference type="InterPro" id="IPR000653">
    <property type="entry name" value="DegT/StrS_aminotransferase"/>
</dbReference>
<evidence type="ECO:0000256" key="1">
    <source>
        <dbReference type="ARBA" id="ARBA00001933"/>
    </source>
</evidence>
<feature type="active site" description="Proton acceptor" evidence="6">
    <location>
        <position position="193"/>
    </location>
</feature>
<protein>
    <submittedName>
        <fullName evidence="9">Aminotransferase class I/II-fold pyridoxal phosphate-dependent enzyme</fullName>
    </submittedName>
</protein>
<comment type="cofactor">
    <cofactor evidence="1">
        <name>pyridoxal 5'-phosphate</name>
        <dbReference type="ChEBI" id="CHEBI:597326"/>
    </cofactor>
</comment>
<comment type="similarity">
    <text evidence="5 8">Belongs to the DegT/DnrJ/EryC1 family.</text>
</comment>
<dbReference type="Gene3D" id="3.40.640.10">
    <property type="entry name" value="Type I PLP-dependent aspartate aminotransferase-like (Major domain)"/>
    <property type="match status" value="1"/>
</dbReference>
<dbReference type="InterPro" id="IPR015422">
    <property type="entry name" value="PyrdxlP-dep_Trfase_small"/>
</dbReference>
<dbReference type="EMBL" id="CP051128">
    <property type="protein sequence ID" value="QIZ10382.1"/>
    <property type="molecule type" value="Genomic_DNA"/>
</dbReference>
<sequence length="396" mass="44908">MGSNNKRIYLSSPHMTGDEQKYIDFSFKTNWIAPLGPNVDRFEQDISQYVGAKGALAVSSGTAAIHLALRILDVKTGDKVFCSTLTFVASANPILYQQAEPVFIDSEFDTWNMSPKALKKAFLDAEEEGSLPKAVIVVHLYGQNAKMDEIVEICNFYQVPIIEDAAESLGAIYKGRKSGTVGKFGVYSFNGNKIITTSGGGMLVSNDQEALVKGKFLSTQARDNRPYYQHSELGYNYRMSNILAGIGIAQLAAIEERVEQKQAIFHRYVRELSHFKEFVFMPEYQGTRHNRWLTTLFIDSEQPMFSPLELIQALEKENIEARPIWKPMHLQPLLSQFKYYPHSNHLSVSDRLFERGICLPSGTNMTEEEQTRVIQTIESFITHHRRKNYISIQLPS</sequence>
<dbReference type="PANTHER" id="PTHR30244">
    <property type="entry name" value="TRANSAMINASE"/>
    <property type="match status" value="1"/>
</dbReference>
<dbReference type="InterPro" id="IPR015424">
    <property type="entry name" value="PyrdxlP-dep_Trfase"/>
</dbReference>
<evidence type="ECO:0000256" key="6">
    <source>
        <dbReference type="PIRSR" id="PIRSR000390-1"/>
    </source>
</evidence>
<evidence type="ECO:0000256" key="5">
    <source>
        <dbReference type="ARBA" id="ARBA00037999"/>
    </source>
</evidence>
<reference evidence="9 10" key="1">
    <citation type="submission" date="2020-04" db="EMBL/GenBank/DDBJ databases">
        <title>Genome-Wide Identification of 5-Methylcytosine Sites in Bacterial Genomes By High-Throughput Sequencing of MspJI Restriction Fragments.</title>
        <authorList>
            <person name="Wu V."/>
        </authorList>
    </citation>
    <scope>NUCLEOTIDE SEQUENCE [LARGE SCALE GENOMIC DNA]</scope>
    <source>
        <strain evidence="9 10">S2</strain>
    </source>
</reference>
<reference evidence="9 10" key="2">
    <citation type="submission" date="2020-04" db="EMBL/GenBank/DDBJ databases">
        <authorList>
            <person name="Fomenkov A."/>
            <person name="Anton B.P."/>
            <person name="Roberts R.J."/>
        </authorList>
    </citation>
    <scope>NUCLEOTIDE SEQUENCE [LARGE SCALE GENOMIC DNA]</scope>
    <source>
        <strain evidence="9 10">S2</strain>
    </source>
</reference>